<keyword evidence="3" id="KW-1133">Transmembrane helix</keyword>
<evidence type="ECO:0000313" key="6">
    <source>
        <dbReference type="EMBL" id="GAA3133409.1"/>
    </source>
</evidence>
<evidence type="ECO:0000313" key="7">
    <source>
        <dbReference type="Proteomes" id="UP001500320"/>
    </source>
</evidence>
<keyword evidence="4" id="KW-0472">Membrane</keyword>
<name>A0ABP6N3M2_9ACTN</name>
<evidence type="ECO:0000256" key="5">
    <source>
        <dbReference type="SAM" id="SignalP"/>
    </source>
</evidence>
<evidence type="ECO:0000256" key="4">
    <source>
        <dbReference type="ARBA" id="ARBA00023136"/>
    </source>
</evidence>
<organism evidence="6 7">
    <name type="scientific">Planomonospora alba</name>
    <dbReference type="NCBI Taxonomy" id="161354"/>
    <lineage>
        <taxon>Bacteria</taxon>
        <taxon>Bacillati</taxon>
        <taxon>Actinomycetota</taxon>
        <taxon>Actinomycetes</taxon>
        <taxon>Streptosporangiales</taxon>
        <taxon>Streptosporangiaceae</taxon>
        <taxon>Planomonospora</taxon>
    </lineage>
</organism>
<dbReference type="Proteomes" id="UP001500320">
    <property type="component" value="Unassembled WGS sequence"/>
</dbReference>
<gene>
    <name evidence="6" type="ORF">GCM10010466_24990</name>
</gene>
<dbReference type="InterPro" id="IPR007343">
    <property type="entry name" value="Uncharacterised_pept_Zn_put"/>
</dbReference>
<accession>A0ABP6N3M2</accession>
<feature type="signal peptide" evidence="5">
    <location>
        <begin position="1"/>
        <end position="30"/>
    </location>
</feature>
<keyword evidence="5" id="KW-0732">Signal</keyword>
<comment type="caution">
    <text evidence="6">The sequence shown here is derived from an EMBL/GenBank/DDBJ whole genome shotgun (WGS) entry which is preliminary data.</text>
</comment>
<protein>
    <recommendedName>
        <fullName evidence="8">Metalloprotease-like protein</fullName>
    </recommendedName>
</protein>
<evidence type="ECO:0000256" key="3">
    <source>
        <dbReference type="ARBA" id="ARBA00022989"/>
    </source>
</evidence>
<dbReference type="PANTHER" id="PTHR30168">
    <property type="entry name" value="PUTATIVE MEMBRANE PROTEIN YPFJ"/>
    <property type="match status" value="1"/>
</dbReference>
<dbReference type="Pfam" id="PF04228">
    <property type="entry name" value="Zn_peptidase"/>
    <property type="match status" value="1"/>
</dbReference>
<keyword evidence="7" id="KW-1185">Reference proteome</keyword>
<dbReference type="EMBL" id="BAAAUT010000017">
    <property type="protein sequence ID" value="GAA3133409.1"/>
    <property type="molecule type" value="Genomic_DNA"/>
</dbReference>
<dbReference type="RefSeq" id="WP_344858967.1">
    <property type="nucleotide sequence ID" value="NZ_BAAAUT010000017.1"/>
</dbReference>
<reference evidence="7" key="1">
    <citation type="journal article" date="2019" name="Int. J. Syst. Evol. Microbiol.">
        <title>The Global Catalogue of Microorganisms (GCM) 10K type strain sequencing project: providing services to taxonomists for standard genome sequencing and annotation.</title>
        <authorList>
            <consortium name="The Broad Institute Genomics Platform"/>
            <consortium name="The Broad Institute Genome Sequencing Center for Infectious Disease"/>
            <person name="Wu L."/>
            <person name="Ma J."/>
        </authorList>
    </citation>
    <scope>NUCLEOTIDE SEQUENCE [LARGE SCALE GENOMIC DNA]</scope>
    <source>
        <strain evidence="7">JCM 9373</strain>
    </source>
</reference>
<proteinExistence type="predicted"/>
<feature type="chain" id="PRO_5045274132" description="Metalloprotease-like protein" evidence="5">
    <location>
        <begin position="31"/>
        <end position="270"/>
    </location>
</feature>
<sequence length="270" mass="29567">MRILLPAGGSRRVLGILAAAVCLAAPPYGAAAQAAPPEKPPGTPLVRTGRLAAVECSEPPITDGGIPRAREYLTAAVACLNRSWSAHLARAGLRFRAPRVRFYDEPVARVCGQRWPHADAFYCTEQGTLVFPLTGPWIEDRTDLYPFKQAAHEYGHHLQSLTGIRAAYERRAARARGALLTELKRRYELQADCLAGVFLGSVRHSLPRTGRDWAALSEAIRRSGDDEADRLHGTVTHGDGADRLRWFTRGYGALSPSACDTWSAKRSWVS</sequence>
<keyword evidence="2" id="KW-0812">Transmembrane</keyword>
<dbReference type="PANTHER" id="PTHR30168:SF0">
    <property type="entry name" value="INNER MEMBRANE PROTEIN"/>
    <property type="match status" value="1"/>
</dbReference>
<comment type="subcellular location">
    <subcellularLocation>
        <location evidence="1">Membrane</location>
        <topology evidence="1">Single-pass membrane protein</topology>
    </subcellularLocation>
</comment>
<evidence type="ECO:0008006" key="8">
    <source>
        <dbReference type="Google" id="ProtNLM"/>
    </source>
</evidence>
<evidence type="ECO:0000256" key="1">
    <source>
        <dbReference type="ARBA" id="ARBA00004167"/>
    </source>
</evidence>
<evidence type="ECO:0000256" key="2">
    <source>
        <dbReference type="ARBA" id="ARBA00022692"/>
    </source>
</evidence>